<gene>
    <name evidence="1" type="ordered locus">MGMSRv2__1674</name>
</gene>
<organism evidence="1 2">
    <name type="scientific">Magnetospirillum gryphiswaldense (strain DSM 6361 / JCM 21280 / NBRC 15271 / MSR-1)</name>
    <dbReference type="NCBI Taxonomy" id="431944"/>
    <lineage>
        <taxon>Bacteria</taxon>
        <taxon>Pseudomonadati</taxon>
        <taxon>Pseudomonadota</taxon>
        <taxon>Alphaproteobacteria</taxon>
        <taxon>Rhodospirillales</taxon>
        <taxon>Rhodospirillaceae</taxon>
        <taxon>Magnetospirillum</taxon>
    </lineage>
</organism>
<accession>V6F0A2</accession>
<dbReference type="eggNOG" id="COG0840">
    <property type="taxonomic scope" value="Bacteria"/>
</dbReference>
<dbReference type="EMBL" id="HG794546">
    <property type="protein sequence ID" value="CDK98889.1"/>
    <property type="molecule type" value="Genomic_DNA"/>
</dbReference>
<dbReference type="HOGENOM" id="CLU_1592583_0_0_5"/>
<protein>
    <submittedName>
        <fullName evidence="1">Uncharacterized protein</fullName>
    </submittedName>
</protein>
<dbReference type="KEGG" id="mgy:MGMSRv2__1674"/>
<sequence>MSLQSDQAAVEIGAGIENLEKTVGASLNTVIGERNRKEESSLTVISEAVGELTESLQILIAQQRDTMTKVQYENERLGEPIMRMIGSIQFQDVVKQRLEALNRCSDHISEVIATTDADVAASTSLAEMNGLVQSHLEQTVTSAIAELKGSRDFTAQGQTGGTSIEMF</sequence>
<reference evidence="1 2" key="1">
    <citation type="journal article" date="2014" name="Genome Announc.">
        <title>Complete genome sequence of Magnetospirillum gryphiswaldense MSR-1.</title>
        <authorList>
            <person name="Wang X."/>
            <person name="Wang Q."/>
            <person name="Zhang W."/>
            <person name="Wang Y."/>
            <person name="Li L."/>
            <person name="Wen T."/>
            <person name="Zhang T."/>
            <person name="Zhang Y."/>
            <person name="Xu J."/>
            <person name="Hu J."/>
            <person name="Li S."/>
            <person name="Liu L."/>
            <person name="Liu J."/>
            <person name="Jiang W."/>
            <person name="Tian J."/>
            <person name="Li Y."/>
            <person name="Schuler D."/>
            <person name="Wang L."/>
            <person name="Li J."/>
        </authorList>
    </citation>
    <scope>NUCLEOTIDE SEQUENCE [LARGE SCALE GENOMIC DNA]</scope>
    <source>
        <strain evidence="2">DSM 6361 / JCM 21280 / NBRC 15271 / MSR-1</strain>
    </source>
</reference>
<name>V6F0A2_MAGGM</name>
<keyword evidence="2" id="KW-1185">Reference proteome</keyword>
<evidence type="ECO:0000313" key="1">
    <source>
        <dbReference type="EMBL" id="CDK98889.1"/>
    </source>
</evidence>
<dbReference type="AlphaFoldDB" id="V6F0A2"/>
<dbReference type="Proteomes" id="UP000018922">
    <property type="component" value="Chromosome I"/>
</dbReference>
<evidence type="ECO:0000313" key="2">
    <source>
        <dbReference type="Proteomes" id="UP000018922"/>
    </source>
</evidence>
<dbReference type="STRING" id="1430440.MGMSRv2__1674"/>
<proteinExistence type="predicted"/>